<feature type="chain" id="PRO_5043629009" evidence="1">
    <location>
        <begin position="24"/>
        <end position="137"/>
    </location>
</feature>
<dbReference type="AlphaFoldDB" id="A0AAV2BFG1"/>
<gene>
    <name evidence="2" type="ORF">LARSCL_LOCUS18778</name>
</gene>
<protein>
    <submittedName>
        <fullName evidence="2">Uncharacterized protein</fullName>
    </submittedName>
</protein>
<keyword evidence="3" id="KW-1185">Reference proteome</keyword>
<sequence length="137" mass="16379">MKSGYDFAFMCLILMCVLHLSSSKCPIHEVKVLCRNDCNTCEQQGFCYNCSTVACDCVMEFVRNSKGVCTYRDNCPNGWKQSRSRGCPDNFQCNEDCKRDRYDKGYCLRRVWYFLFIFPIHRPETCYCWRERRRRYG</sequence>
<comment type="caution">
    <text evidence="2">The sequence shown here is derived from an EMBL/GenBank/DDBJ whole genome shotgun (WGS) entry which is preliminary data.</text>
</comment>
<proteinExistence type="predicted"/>
<reference evidence="2 3" key="1">
    <citation type="submission" date="2024-04" db="EMBL/GenBank/DDBJ databases">
        <authorList>
            <person name="Rising A."/>
            <person name="Reimegard J."/>
            <person name="Sonavane S."/>
            <person name="Akerstrom W."/>
            <person name="Nylinder S."/>
            <person name="Hedman E."/>
            <person name="Kallberg Y."/>
        </authorList>
    </citation>
    <scope>NUCLEOTIDE SEQUENCE [LARGE SCALE GENOMIC DNA]</scope>
</reference>
<evidence type="ECO:0000313" key="2">
    <source>
        <dbReference type="EMBL" id="CAL1294561.1"/>
    </source>
</evidence>
<dbReference type="EMBL" id="CAXIEN010000349">
    <property type="protein sequence ID" value="CAL1294561.1"/>
    <property type="molecule type" value="Genomic_DNA"/>
</dbReference>
<dbReference type="Proteomes" id="UP001497382">
    <property type="component" value="Unassembled WGS sequence"/>
</dbReference>
<organism evidence="2 3">
    <name type="scientific">Larinioides sclopetarius</name>
    <dbReference type="NCBI Taxonomy" id="280406"/>
    <lineage>
        <taxon>Eukaryota</taxon>
        <taxon>Metazoa</taxon>
        <taxon>Ecdysozoa</taxon>
        <taxon>Arthropoda</taxon>
        <taxon>Chelicerata</taxon>
        <taxon>Arachnida</taxon>
        <taxon>Araneae</taxon>
        <taxon>Araneomorphae</taxon>
        <taxon>Entelegynae</taxon>
        <taxon>Araneoidea</taxon>
        <taxon>Araneidae</taxon>
        <taxon>Larinioides</taxon>
    </lineage>
</organism>
<evidence type="ECO:0000256" key="1">
    <source>
        <dbReference type="SAM" id="SignalP"/>
    </source>
</evidence>
<name>A0AAV2BFG1_9ARAC</name>
<accession>A0AAV2BFG1</accession>
<evidence type="ECO:0000313" key="3">
    <source>
        <dbReference type="Proteomes" id="UP001497382"/>
    </source>
</evidence>
<keyword evidence="1" id="KW-0732">Signal</keyword>
<feature type="signal peptide" evidence="1">
    <location>
        <begin position="1"/>
        <end position="23"/>
    </location>
</feature>